<dbReference type="KEGG" id="pkc:PKB_4075"/>
<dbReference type="GO" id="GO:0043565">
    <property type="term" value="F:sequence-specific DNA binding"/>
    <property type="evidence" value="ECO:0007669"/>
    <property type="project" value="TreeGrafter"/>
</dbReference>
<dbReference type="AlphaFoldDB" id="A0A024HL78"/>
<dbReference type="Gene3D" id="3.30.70.1290">
    <property type="entry name" value="Transposase IS200-like"/>
    <property type="match status" value="1"/>
</dbReference>
<name>A0A024HL78_PSEKB</name>
<protein>
    <recommendedName>
        <fullName evidence="1">Transposase IS200-like domain-containing protein</fullName>
    </recommendedName>
</protein>
<dbReference type="OrthoDB" id="9791101at2"/>
<dbReference type="eggNOG" id="COG1943">
    <property type="taxonomic scope" value="Bacteria"/>
</dbReference>
<reference evidence="2 3" key="2">
    <citation type="submission" date="2014-05" db="EMBL/GenBank/DDBJ databases">
        <title>Genome sequence of the 3-chlorobenzoate degrading bacterium Pseudomonas knackmussii B13 shows multiple evidence for horizontal gene transfer.</title>
        <authorList>
            <person name="Miyazaki R."/>
            <person name="Bertelli C."/>
            <person name="Falquet L."/>
            <person name="Robinson-Rechavi M."/>
            <person name="Gharib W."/>
            <person name="Roy S."/>
            <person name="Van der Meer J.R."/>
        </authorList>
    </citation>
    <scope>NUCLEOTIDE SEQUENCE [LARGE SCALE GENOMIC DNA]</scope>
    <source>
        <strain evidence="2 3">B13</strain>
    </source>
</reference>
<dbReference type="GO" id="GO:0004803">
    <property type="term" value="F:transposase activity"/>
    <property type="evidence" value="ECO:0007669"/>
    <property type="project" value="InterPro"/>
</dbReference>
<dbReference type="Proteomes" id="UP000025241">
    <property type="component" value="Chromosome I"/>
</dbReference>
<dbReference type="EMBL" id="HG322950">
    <property type="protein sequence ID" value="CDF85404.1"/>
    <property type="molecule type" value="Genomic_DNA"/>
</dbReference>
<dbReference type="STRING" id="1301098.PKB_4075"/>
<dbReference type="SUPFAM" id="SSF143422">
    <property type="entry name" value="Transposase IS200-like"/>
    <property type="match status" value="1"/>
</dbReference>
<reference evidence="2 3" key="1">
    <citation type="submission" date="2013-03" db="EMBL/GenBank/DDBJ databases">
        <authorList>
            <person name="Linke B."/>
        </authorList>
    </citation>
    <scope>NUCLEOTIDE SEQUENCE [LARGE SCALE GENOMIC DNA]</scope>
    <source>
        <strain evidence="2 3">B13</strain>
    </source>
</reference>
<evidence type="ECO:0000259" key="1">
    <source>
        <dbReference type="SMART" id="SM01321"/>
    </source>
</evidence>
<accession>A0A024HL78</accession>
<dbReference type="NCBIfam" id="NF047646">
    <property type="entry name" value="REP_Tyr_transpos"/>
    <property type="match status" value="1"/>
</dbReference>
<gene>
    <name evidence="2" type="ORF">PKB_4075</name>
</gene>
<evidence type="ECO:0000313" key="3">
    <source>
        <dbReference type="Proteomes" id="UP000025241"/>
    </source>
</evidence>
<feature type="domain" description="Transposase IS200-like" evidence="1">
    <location>
        <begin position="18"/>
        <end position="133"/>
    </location>
</feature>
<dbReference type="GO" id="GO:0006313">
    <property type="term" value="P:DNA transposition"/>
    <property type="evidence" value="ECO:0007669"/>
    <property type="project" value="InterPro"/>
</dbReference>
<dbReference type="PANTHER" id="PTHR36966:SF1">
    <property type="entry name" value="REP-ASSOCIATED TYROSINE TRANSPOSASE"/>
    <property type="match status" value="1"/>
</dbReference>
<organism evidence="2 3">
    <name type="scientific">Pseudomonas knackmussii (strain DSM 6978 / CCUG 54928 / LMG 23759 / B13)</name>
    <dbReference type="NCBI Taxonomy" id="1301098"/>
    <lineage>
        <taxon>Bacteria</taxon>
        <taxon>Pseudomonadati</taxon>
        <taxon>Pseudomonadota</taxon>
        <taxon>Gammaproteobacteria</taxon>
        <taxon>Pseudomonadales</taxon>
        <taxon>Pseudomonadaceae</taxon>
        <taxon>Pseudomonas</taxon>
    </lineage>
</organism>
<dbReference type="PANTHER" id="PTHR36966">
    <property type="entry name" value="REP-ASSOCIATED TYROSINE TRANSPOSASE"/>
    <property type="match status" value="1"/>
</dbReference>
<dbReference type="InterPro" id="IPR052715">
    <property type="entry name" value="RAYT_transposase"/>
</dbReference>
<keyword evidence="3" id="KW-1185">Reference proteome</keyword>
<evidence type="ECO:0000313" key="2">
    <source>
        <dbReference type="EMBL" id="CDF85404.1"/>
    </source>
</evidence>
<dbReference type="HOGENOM" id="CLU_068226_2_1_6"/>
<proteinExistence type="predicted"/>
<dbReference type="RefSeq" id="WP_043253866.1">
    <property type="nucleotide sequence ID" value="NZ_HG322950.1"/>
</dbReference>
<sequence>MNKHPLGHSALRKGRVSVDHMVYLVTTTTLHRQPRFQHFPSACTAARCFEDQILLGDSRMLAWVLMPDHVHWLIHLGEGQQLASIINRLKSSSARKVNQQLNSGGTLWASAYHDRALRRDDDLRSAARYLVANPLRAGLARRIGEYPFWNAVWL</sequence>
<dbReference type="SMART" id="SM01321">
    <property type="entry name" value="Y1_Tnp"/>
    <property type="match status" value="1"/>
</dbReference>
<dbReference type="InterPro" id="IPR036515">
    <property type="entry name" value="Transposase_17_sf"/>
</dbReference>
<dbReference type="Pfam" id="PF01797">
    <property type="entry name" value="Y1_Tnp"/>
    <property type="match status" value="1"/>
</dbReference>
<dbReference type="InterPro" id="IPR002686">
    <property type="entry name" value="Transposase_17"/>
</dbReference>